<reference evidence="2" key="1">
    <citation type="submission" date="2020-11" db="EMBL/GenBank/DDBJ databases">
        <authorList>
            <person name="Tran Van P."/>
        </authorList>
    </citation>
    <scope>NUCLEOTIDE SEQUENCE</scope>
</reference>
<evidence type="ECO:0000256" key="1">
    <source>
        <dbReference type="SAM" id="MobiDB-lite"/>
    </source>
</evidence>
<protein>
    <submittedName>
        <fullName evidence="2">Uncharacterized protein</fullName>
    </submittedName>
</protein>
<dbReference type="InterPro" id="IPR011032">
    <property type="entry name" value="GroES-like_sf"/>
</dbReference>
<feature type="region of interest" description="Disordered" evidence="1">
    <location>
        <begin position="166"/>
        <end position="190"/>
    </location>
</feature>
<accession>A0A7R8Z9L4</accession>
<name>A0A7R8Z9L4_TIMDO</name>
<dbReference type="EMBL" id="OA568249">
    <property type="protein sequence ID" value="CAD7201307.1"/>
    <property type="molecule type" value="Genomic_DNA"/>
</dbReference>
<evidence type="ECO:0000313" key="2">
    <source>
        <dbReference type="EMBL" id="CAD7201307.1"/>
    </source>
</evidence>
<dbReference type="AlphaFoldDB" id="A0A7R8Z9L4"/>
<organism evidence="2">
    <name type="scientific">Timema douglasi</name>
    <name type="common">Walking stick</name>
    <dbReference type="NCBI Taxonomy" id="61478"/>
    <lineage>
        <taxon>Eukaryota</taxon>
        <taxon>Metazoa</taxon>
        <taxon>Ecdysozoa</taxon>
        <taxon>Arthropoda</taxon>
        <taxon>Hexapoda</taxon>
        <taxon>Insecta</taxon>
        <taxon>Pterygota</taxon>
        <taxon>Neoptera</taxon>
        <taxon>Polyneoptera</taxon>
        <taxon>Phasmatodea</taxon>
        <taxon>Timematodea</taxon>
        <taxon>Timematoidea</taxon>
        <taxon>Timematidae</taxon>
        <taxon>Timema</taxon>
    </lineage>
</organism>
<sequence length="190" mass="21123">MSYTIDLELFKPCATAHFLDECLLSLFSRADDLRTNASHWLFKLTLCRFPGYSCLSDNEITDQESYAVHMPPARVVESKNPEYKVGKYIVGSFGWRTKTIVNPSVADSLFNSKIYILPDLGGLSESLGVGVLGMPGQHNYCHFCPAQHSHRECPVLLASRTTDRPHNLARETEPGDETVAKLIPDPAGHT</sequence>
<dbReference type="SUPFAM" id="SSF50129">
    <property type="entry name" value="GroES-like"/>
    <property type="match status" value="1"/>
</dbReference>
<dbReference type="Gene3D" id="3.90.180.10">
    <property type="entry name" value="Medium-chain alcohol dehydrogenases, catalytic domain"/>
    <property type="match status" value="1"/>
</dbReference>
<proteinExistence type="predicted"/>
<gene>
    <name evidence="2" type="ORF">TDIB3V08_LOCUS7508</name>
</gene>